<evidence type="ECO:0000313" key="9">
    <source>
        <dbReference type="EMBL" id="EXI63088.1"/>
    </source>
</evidence>
<gene>
    <name evidence="9" type="ORF">AK33_01400</name>
</gene>
<proteinExistence type="inferred from homology"/>
<keyword evidence="10" id="KW-1185">Reference proteome</keyword>
<keyword evidence="4" id="KW-1003">Cell membrane</keyword>
<dbReference type="Gene3D" id="1.20.1530.20">
    <property type="match status" value="1"/>
</dbReference>
<evidence type="ECO:0000256" key="5">
    <source>
        <dbReference type="ARBA" id="ARBA00022692"/>
    </source>
</evidence>
<comment type="caution">
    <text evidence="9">The sequence shown here is derived from an EMBL/GenBank/DDBJ whole genome shotgun (WGS) entry which is preliminary data.</text>
</comment>
<feature type="transmembrane region" description="Helical" evidence="8">
    <location>
        <begin position="125"/>
        <end position="146"/>
    </location>
</feature>
<evidence type="ECO:0000313" key="10">
    <source>
        <dbReference type="Proteomes" id="UP000054123"/>
    </source>
</evidence>
<comment type="similarity">
    <text evidence="2">Belongs to the auxin efflux carrier (TC 2.A.69) family.</text>
</comment>
<keyword evidence="7 8" id="KW-0472">Membrane</keyword>
<evidence type="ECO:0000256" key="6">
    <source>
        <dbReference type="ARBA" id="ARBA00022989"/>
    </source>
</evidence>
<evidence type="ECO:0000256" key="4">
    <source>
        <dbReference type="ARBA" id="ARBA00022475"/>
    </source>
</evidence>
<keyword evidence="5 8" id="KW-0812">Transmembrane</keyword>
<feature type="transmembrane region" description="Helical" evidence="8">
    <location>
        <begin position="100"/>
        <end position="119"/>
    </location>
</feature>
<feature type="transmembrane region" description="Helical" evidence="8">
    <location>
        <begin position="158"/>
        <end position="177"/>
    </location>
</feature>
<evidence type="ECO:0000256" key="8">
    <source>
        <dbReference type="SAM" id="Phobius"/>
    </source>
</evidence>
<comment type="subcellular location">
    <subcellularLocation>
        <location evidence="1">Cell membrane</location>
        <topology evidence="1">Multi-pass membrane protein</topology>
    </subcellularLocation>
</comment>
<feature type="transmembrane region" description="Helical" evidence="8">
    <location>
        <begin position="183"/>
        <end position="208"/>
    </location>
</feature>
<dbReference type="EMBL" id="JANJ01000001">
    <property type="protein sequence ID" value="EXI63088.1"/>
    <property type="molecule type" value="Genomic_DNA"/>
</dbReference>
<evidence type="ECO:0000256" key="3">
    <source>
        <dbReference type="ARBA" id="ARBA00022448"/>
    </source>
</evidence>
<keyword evidence="3" id="KW-0813">Transport</keyword>
<dbReference type="Pfam" id="PF03547">
    <property type="entry name" value="Mem_trans"/>
    <property type="match status" value="2"/>
</dbReference>
<dbReference type="GO" id="GO:0005886">
    <property type="term" value="C:plasma membrane"/>
    <property type="evidence" value="ECO:0007669"/>
    <property type="project" value="UniProtKB-SubCell"/>
</dbReference>
<evidence type="ECO:0000256" key="2">
    <source>
        <dbReference type="ARBA" id="ARBA00010145"/>
    </source>
</evidence>
<protein>
    <submittedName>
        <fullName evidence="9">Autotransporter</fullName>
    </submittedName>
</protein>
<dbReference type="STRING" id="1122190.GCA_000621105_00239"/>
<dbReference type="RefSeq" id="WP_042801311.1">
    <property type="nucleotide sequence ID" value="NZ_AVSP01000004.1"/>
</dbReference>
<dbReference type="GO" id="GO:0055085">
    <property type="term" value="P:transmembrane transport"/>
    <property type="evidence" value="ECO:0007669"/>
    <property type="project" value="InterPro"/>
</dbReference>
<accession>A0A011M0R2</accession>
<dbReference type="PANTHER" id="PTHR36838:SF1">
    <property type="entry name" value="SLR1864 PROTEIN"/>
    <property type="match status" value="1"/>
</dbReference>
<organism evidence="9 10">
    <name type="scientific">Mannheimia granulomatis</name>
    <dbReference type="NCBI Taxonomy" id="85402"/>
    <lineage>
        <taxon>Bacteria</taxon>
        <taxon>Pseudomonadati</taxon>
        <taxon>Pseudomonadota</taxon>
        <taxon>Gammaproteobacteria</taxon>
        <taxon>Pasteurellales</taxon>
        <taxon>Pasteurellaceae</taxon>
        <taxon>Mannheimia</taxon>
    </lineage>
</organism>
<sequence length="309" mass="33780">MDIAILLADKIIQLSLMVLLGYLSVKTKLLTSEQSYPISIIGLYIISPAMLITAFQVDYTTEILNGLYLAFVMAFVLSGILIFLGWVLKQIFKLDNIEQATSIYSNSGNLIIPIVASVFGNEWVIYSIAFIVVQNLLFWSHLRLLICGKGSVPFKKMIFNINIIAIVVGITLFLLHVKLPTTIAATLSTLGHMLGPLSMLVAGMLIASIPFKEIIADKRIYLVAFLRLILIPLLLLGVIKLCGFSGWVENGVTIAMISFLATTSPSAATATQMAVAYGQNAKKASAIYGVTTVLCVVTMPLIIWLYQQI</sequence>
<keyword evidence="6 8" id="KW-1133">Transmembrane helix</keyword>
<dbReference type="PATRIC" id="fig|1450449.3.peg.234"/>
<feature type="transmembrane region" description="Helical" evidence="8">
    <location>
        <begin position="37"/>
        <end position="55"/>
    </location>
</feature>
<feature type="transmembrane region" description="Helical" evidence="8">
    <location>
        <begin position="6"/>
        <end position="25"/>
    </location>
</feature>
<dbReference type="PANTHER" id="PTHR36838">
    <property type="entry name" value="AUXIN EFFLUX CARRIER FAMILY PROTEIN"/>
    <property type="match status" value="1"/>
</dbReference>
<dbReference type="OrthoDB" id="9798064at2"/>
<name>A0A011M0R2_9PAST</name>
<reference evidence="9 10" key="1">
    <citation type="journal article" date="2014" name="Genome Announc.">
        <title>Genome Sequence of a Presumptive Mannheimia haemolytica Strain with an A1/A6-Cross-Reactive Serotype from a White-Tailed Deer (Odocoileus virginianus).</title>
        <authorList>
            <person name="Lawrence P.K."/>
            <person name="Bey R.F."/>
            <person name="Wiener B."/>
            <person name="Kittichotirat W."/>
            <person name="Bumgarner R.E."/>
        </authorList>
    </citation>
    <scope>NUCLEOTIDE SEQUENCE [LARGE SCALE GENOMIC DNA]</scope>
    <source>
        <strain evidence="9 10">PKL10</strain>
    </source>
</reference>
<feature type="transmembrane region" description="Helical" evidence="8">
    <location>
        <begin position="287"/>
        <end position="306"/>
    </location>
</feature>
<evidence type="ECO:0000256" key="7">
    <source>
        <dbReference type="ARBA" id="ARBA00023136"/>
    </source>
</evidence>
<dbReference type="AlphaFoldDB" id="A0A011M0R2"/>
<dbReference type="InterPro" id="IPR004776">
    <property type="entry name" value="Mem_transp_PIN-like"/>
</dbReference>
<feature type="transmembrane region" description="Helical" evidence="8">
    <location>
        <begin position="67"/>
        <end position="88"/>
    </location>
</feature>
<evidence type="ECO:0000256" key="1">
    <source>
        <dbReference type="ARBA" id="ARBA00004651"/>
    </source>
</evidence>
<feature type="transmembrane region" description="Helical" evidence="8">
    <location>
        <begin position="251"/>
        <end position="275"/>
    </location>
</feature>
<dbReference type="InterPro" id="IPR038770">
    <property type="entry name" value="Na+/solute_symporter_sf"/>
</dbReference>
<dbReference type="Proteomes" id="UP000054123">
    <property type="component" value="Unassembled WGS sequence"/>
</dbReference>
<feature type="transmembrane region" description="Helical" evidence="8">
    <location>
        <begin position="220"/>
        <end position="239"/>
    </location>
</feature>